<accession>A0A182W3P1</accession>
<dbReference type="InterPro" id="IPR001300">
    <property type="entry name" value="Peptidase_C2_calpain_cat"/>
</dbReference>
<organism evidence="5 6">
    <name type="scientific">Anopheles minimus</name>
    <dbReference type="NCBI Taxonomy" id="112268"/>
    <lineage>
        <taxon>Eukaryota</taxon>
        <taxon>Metazoa</taxon>
        <taxon>Ecdysozoa</taxon>
        <taxon>Arthropoda</taxon>
        <taxon>Hexapoda</taxon>
        <taxon>Insecta</taxon>
        <taxon>Pterygota</taxon>
        <taxon>Neoptera</taxon>
        <taxon>Endopterygota</taxon>
        <taxon>Diptera</taxon>
        <taxon>Nematocera</taxon>
        <taxon>Culicoidea</taxon>
        <taxon>Culicidae</taxon>
        <taxon>Anophelinae</taxon>
        <taxon>Anopheles</taxon>
    </lineage>
</organism>
<reference evidence="6" key="1">
    <citation type="submission" date="2013-03" db="EMBL/GenBank/DDBJ databases">
        <title>The Genome Sequence of Anopheles minimus MINIMUS1.</title>
        <authorList>
            <consortium name="The Broad Institute Genomics Platform"/>
            <person name="Neafsey D.E."/>
            <person name="Walton C."/>
            <person name="Walker B."/>
            <person name="Young S.K."/>
            <person name="Zeng Q."/>
            <person name="Gargeya S."/>
            <person name="Fitzgerald M."/>
            <person name="Haas B."/>
            <person name="Abouelleil A."/>
            <person name="Allen A.W."/>
            <person name="Alvarado L."/>
            <person name="Arachchi H.M."/>
            <person name="Berlin A.M."/>
            <person name="Chapman S.B."/>
            <person name="Gainer-Dewar J."/>
            <person name="Goldberg J."/>
            <person name="Griggs A."/>
            <person name="Gujja S."/>
            <person name="Hansen M."/>
            <person name="Howarth C."/>
            <person name="Imamovic A."/>
            <person name="Ireland A."/>
            <person name="Larimer J."/>
            <person name="McCowan C."/>
            <person name="Murphy C."/>
            <person name="Pearson M."/>
            <person name="Poon T.W."/>
            <person name="Priest M."/>
            <person name="Roberts A."/>
            <person name="Saif S."/>
            <person name="Shea T."/>
            <person name="Sisk P."/>
            <person name="Sykes S."/>
            <person name="Wortman J."/>
            <person name="Nusbaum C."/>
            <person name="Birren B."/>
        </authorList>
    </citation>
    <scope>NUCLEOTIDE SEQUENCE [LARGE SCALE GENOMIC DNA]</scope>
    <source>
        <strain evidence="6">MINIMUS1</strain>
    </source>
</reference>
<evidence type="ECO:0000256" key="1">
    <source>
        <dbReference type="ARBA" id="ARBA00007623"/>
    </source>
</evidence>
<feature type="domain" description="Calpain catalytic" evidence="4">
    <location>
        <begin position="109"/>
        <end position="252"/>
    </location>
</feature>
<dbReference type="SUPFAM" id="SSF54001">
    <property type="entry name" value="Cysteine proteinases"/>
    <property type="match status" value="1"/>
</dbReference>
<dbReference type="Proteomes" id="UP000075920">
    <property type="component" value="Unassembled WGS sequence"/>
</dbReference>
<keyword evidence="6" id="KW-1185">Reference proteome</keyword>
<dbReference type="EnsemblMetazoa" id="AMIN004952-RA">
    <property type="protein sequence ID" value="AMIN004952-PA"/>
    <property type="gene ID" value="AMIN004952"/>
</dbReference>
<feature type="active site" evidence="2">
    <location>
        <position position="205"/>
    </location>
</feature>
<dbReference type="Pfam" id="PF00648">
    <property type="entry name" value="Peptidase_C2"/>
    <property type="match status" value="1"/>
</dbReference>
<comment type="similarity">
    <text evidence="1">Belongs to the peptidase C2 family.</text>
</comment>
<name>A0A182W3P1_9DIPT</name>
<dbReference type="PROSITE" id="PS50203">
    <property type="entry name" value="CALPAIN_CAT"/>
    <property type="match status" value="1"/>
</dbReference>
<evidence type="ECO:0000256" key="2">
    <source>
        <dbReference type="PIRSR" id="PIRSR622684-1"/>
    </source>
</evidence>
<dbReference type="VEuPathDB" id="VectorBase:AMIN004952"/>
<dbReference type="GO" id="GO:0004198">
    <property type="term" value="F:calcium-dependent cysteine-type endopeptidase activity"/>
    <property type="evidence" value="ECO:0007669"/>
    <property type="project" value="InterPro"/>
</dbReference>
<dbReference type="PANTHER" id="PTHR10183">
    <property type="entry name" value="CALPAIN"/>
    <property type="match status" value="1"/>
</dbReference>
<dbReference type="InterPro" id="IPR022684">
    <property type="entry name" value="Calpain_cysteine_protease"/>
</dbReference>
<evidence type="ECO:0000259" key="4">
    <source>
        <dbReference type="PROSITE" id="PS50203"/>
    </source>
</evidence>
<evidence type="ECO:0000256" key="3">
    <source>
        <dbReference type="PROSITE-ProRule" id="PRU00239"/>
    </source>
</evidence>
<dbReference type="GO" id="GO:0006508">
    <property type="term" value="P:proteolysis"/>
    <property type="evidence" value="ECO:0007669"/>
    <property type="project" value="InterPro"/>
</dbReference>
<sequence length="278" mass="30721">MSLLPVLLKHCTHLRKLHLIKLDLTDLLTSIDEIHLHDCFVTTMQRPPLILEMPNVRIMCMALHVFEGHLVFKLPLVEELSIREPSIRIEVMATPRLQIPHLYVSCMPMEKAYAKLYGGYTFLKYGTVGRALQDLTGAVVQSVPPSGPLLGGAVPRSTLLIAISGLLESNSQYNASNPSYYFASSTFVSKEKENKRRRSGLLTEHPYCVTGLARVRANSNDSVTHGSGSSGGDTSLIRLRSPWIGGEWGGVWCGTKLGMERTKRTRPGASVVALIQRL</sequence>
<dbReference type="InterPro" id="IPR038765">
    <property type="entry name" value="Papain-like_cys_pep_sf"/>
</dbReference>
<dbReference type="PANTHER" id="PTHR10183:SF424">
    <property type="entry name" value="CALPAIN-B-LIKE PROTEIN"/>
    <property type="match status" value="1"/>
</dbReference>
<reference evidence="5" key="2">
    <citation type="submission" date="2020-05" db="UniProtKB">
        <authorList>
            <consortium name="EnsemblMetazoa"/>
        </authorList>
    </citation>
    <scope>IDENTIFICATION</scope>
    <source>
        <strain evidence="5">MINIMUS1</strain>
    </source>
</reference>
<dbReference type="GO" id="GO:0005737">
    <property type="term" value="C:cytoplasm"/>
    <property type="evidence" value="ECO:0007669"/>
    <property type="project" value="TreeGrafter"/>
</dbReference>
<dbReference type="Gene3D" id="3.90.70.10">
    <property type="entry name" value="Cysteine proteinases"/>
    <property type="match status" value="1"/>
</dbReference>
<dbReference type="STRING" id="112268.A0A182W3P1"/>
<evidence type="ECO:0000313" key="6">
    <source>
        <dbReference type="Proteomes" id="UP000075920"/>
    </source>
</evidence>
<comment type="caution">
    <text evidence="3">Lacks conserved residue(s) required for the propagation of feature annotation.</text>
</comment>
<evidence type="ECO:0000313" key="5">
    <source>
        <dbReference type="EnsemblMetazoa" id="AMIN004952-PA"/>
    </source>
</evidence>
<protein>
    <recommendedName>
        <fullName evidence="4">Calpain catalytic domain-containing protein</fullName>
    </recommendedName>
</protein>
<proteinExistence type="inferred from homology"/>
<dbReference type="AlphaFoldDB" id="A0A182W3P1"/>